<dbReference type="PANTHER" id="PTHR38048">
    <property type="entry name" value="EXPRESSED PROTEIN"/>
    <property type="match status" value="1"/>
</dbReference>
<sequence length="253" mass="28715">MAATMPLTLAQAITPSREACNALKAKSNPSRSTRIMGKSSHSRTDDDNSSCSDFVSPPPRNSTEQREWDRMSTRMSMFHTHFRQTFARVWQMSEKVSPDELQDFLDCAEEFVRSLLFLGDPAGSTAIFISVLSVQVHHLEGHHGIEERYIFPVLAKKMPEFRVSLLSDRGMIHAGMDRYQDYIRAARATPTAFSPEKLREIMGSMGPILFYHLDAEVETLKADNLRRCELSPSISTLPQRRIPNLVSVHRLYA</sequence>
<organism evidence="2 3">
    <name type="scientific">Microbotryum saponariae</name>
    <dbReference type="NCBI Taxonomy" id="289078"/>
    <lineage>
        <taxon>Eukaryota</taxon>
        <taxon>Fungi</taxon>
        <taxon>Dikarya</taxon>
        <taxon>Basidiomycota</taxon>
        <taxon>Pucciniomycotina</taxon>
        <taxon>Microbotryomycetes</taxon>
        <taxon>Microbotryales</taxon>
        <taxon>Microbotryaceae</taxon>
        <taxon>Microbotryum</taxon>
    </lineage>
</organism>
<name>A0A2X0L5W0_9BASI</name>
<gene>
    <name evidence="2" type="ORF">BZ3500_MVSOF-1268-A1-R1_CHR9G10538</name>
</gene>
<evidence type="ECO:0000313" key="3">
    <source>
        <dbReference type="Proteomes" id="UP000249723"/>
    </source>
</evidence>
<feature type="region of interest" description="Disordered" evidence="1">
    <location>
        <begin position="22"/>
        <end position="67"/>
    </location>
</feature>
<evidence type="ECO:0000256" key="1">
    <source>
        <dbReference type="SAM" id="MobiDB-lite"/>
    </source>
</evidence>
<dbReference type="Proteomes" id="UP000249723">
    <property type="component" value="Unassembled WGS sequence"/>
</dbReference>
<dbReference type="EMBL" id="FMWP01000107">
    <property type="protein sequence ID" value="SDA00260.1"/>
    <property type="molecule type" value="Genomic_DNA"/>
</dbReference>
<accession>A0A2X0L5W0</accession>
<reference evidence="3" key="1">
    <citation type="submission" date="2016-10" db="EMBL/GenBank/DDBJ databases">
        <authorList>
            <person name="Jeantristanb JTB J.-T."/>
            <person name="Ricardo R."/>
        </authorList>
    </citation>
    <scope>NUCLEOTIDE SEQUENCE [LARGE SCALE GENOMIC DNA]</scope>
</reference>
<dbReference type="STRING" id="289078.A0A2X0L5W0"/>
<dbReference type="OrthoDB" id="10044044at2759"/>
<proteinExistence type="predicted"/>
<protein>
    <submittedName>
        <fullName evidence="2">BZ3500_MvSof-1268-A1-R1_Chr9g10538 protein</fullName>
    </submittedName>
</protein>
<evidence type="ECO:0000313" key="2">
    <source>
        <dbReference type="EMBL" id="SDA00260.1"/>
    </source>
</evidence>
<keyword evidence="3" id="KW-1185">Reference proteome</keyword>
<dbReference type="Gene3D" id="1.20.120.520">
    <property type="entry name" value="nmb1532 protein domain like"/>
    <property type="match status" value="1"/>
</dbReference>
<dbReference type="PANTHER" id="PTHR38048:SF1">
    <property type="entry name" value="HEMERYTHRIN-LIKE DOMAIN-CONTAINING PROTEIN"/>
    <property type="match status" value="1"/>
</dbReference>
<dbReference type="AlphaFoldDB" id="A0A2X0L5W0"/>
<dbReference type="InterPro" id="IPR053206">
    <property type="entry name" value="Dimeric_xanthone_biosynth"/>
</dbReference>